<proteinExistence type="inferred from homology"/>
<dbReference type="VEuPathDB" id="FungiDB:B9J08_001382"/>
<dbReference type="Gene3D" id="3.30.70.80">
    <property type="entry name" value="Peptidase S8 propeptide/proteinase inhibitor I9"/>
    <property type="match status" value="1"/>
</dbReference>
<dbReference type="InterPro" id="IPR052471">
    <property type="entry name" value="PBI_I9"/>
</dbReference>
<name>A0A2H1A1S8_CANAR</name>
<dbReference type="VEuPathDB" id="FungiDB:QG37_06327"/>
<reference evidence="3" key="4">
    <citation type="submission" date="2024-03" db="EMBL/GenBank/DDBJ databases">
        <title>Improved genome assembly of Candida auris strain B8441 and annotation of B11205.</title>
        <authorList>
            <person name="Cauldron N.C."/>
            <person name="Shea T."/>
            <person name="Cuomo C.A."/>
        </authorList>
    </citation>
    <scope>NUCLEOTIDE SEQUENCE</scope>
    <source>
        <strain evidence="3">B8441</strain>
    </source>
</reference>
<dbReference type="VEuPathDB" id="FungiDB:CJJ07_001792"/>
<comment type="caution">
    <text evidence="4">The sequence shown here is derived from an EMBL/GenBank/DDBJ whole genome shotgun (WGS) entry which is preliminary data.</text>
</comment>
<protein>
    <recommendedName>
        <fullName evidence="2">Inhibitor I9 domain-containing protein</fullName>
    </recommendedName>
</protein>
<dbReference type="EMBL" id="PEKT02000003">
    <property type="protein sequence ID" value="PIS56837.1"/>
    <property type="molecule type" value="Genomic_DNA"/>
</dbReference>
<evidence type="ECO:0000256" key="1">
    <source>
        <dbReference type="ARBA" id="ARBA00038069"/>
    </source>
</evidence>
<dbReference type="InterPro" id="IPR010259">
    <property type="entry name" value="S8pro/Inhibitor_I9"/>
</dbReference>
<dbReference type="VEuPathDB" id="FungiDB:CJI97_001222"/>
<sequence>MAEGTYIVTLKEDANDDLVSKVKNQVSLLGGKVLDDFALIKGFVAKLPPVEIETLKGHDGILNIEENQEVRIQENK</sequence>
<dbReference type="GO" id="GO:0042144">
    <property type="term" value="P:vacuole fusion, non-autophagic"/>
    <property type="evidence" value="ECO:0007669"/>
    <property type="project" value="TreeGrafter"/>
</dbReference>
<evidence type="ECO:0000259" key="2">
    <source>
        <dbReference type="Pfam" id="PF05922"/>
    </source>
</evidence>
<gene>
    <name evidence="4" type="ORF">B9J08_001382</name>
    <name evidence="3" type="ORF">B9J08_03632</name>
</gene>
<reference evidence="4 5" key="1">
    <citation type="journal article" date="2017" name="Clin. Infect. Dis.">
        <title>Simultaneous emergence of multidrug-resistant Candida auris on 3 continents confirmed by whole-genome sequencing and epidemiological analyses.</title>
        <authorList>
            <person name="Lockhart S.R."/>
            <person name="Etienne K.A."/>
            <person name="Vallabhaneni S."/>
            <person name="Farooqi J."/>
            <person name="Chowdhary A."/>
            <person name="Govender N.P."/>
            <person name="Colombo A.L."/>
            <person name="Calvo B."/>
            <person name="Cuomo C.A."/>
            <person name="Desjardins C.A."/>
            <person name="Berkow E.L."/>
            <person name="Castanheira M."/>
            <person name="Magobo R.E."/>
            <person name="Jabeen K."/>
            <person name="Asghar R.J."/>
            <person name="Meis J.F."/>
            <person name="Jackson B."/>
            <person name="Chiller T."/>
            <person name="Litvintseva A.P."/>
        </authorList>
    </citation>
    <scope>NUCLEOTIDE SEQUENCE [LARGE SCALE GENOMIC DNA]</scope>
    <source>
        <strain evidence="4 5">B8441</strain>
    </source>
</reference>
<dbReference type="VEuPathDB" id="FungiDB:CJJ09_003637"/>
<evidence type="ECO:0000313" key="3">
    <source>
        <dbReference type="EMBL" id="KAK8440525.1"/>
    </source>
</evidence>
<evidence type="ECO:0000313" key="5">
    <source>
        <dbReference type="Proteomes" id="UP000230249"/>
    </source>
</evidence>
<dbReference type="PANTHER" id="PTHR28288:SF2">
    <property type="entry name" value="PROTEASE B INHIBITOR 2"/>
    <property type="match status" value="1"/>
</dbReference>
<dbReference type="Pfam" id="PF05922">
    <property type="entry name" value="Inhibitor_I9"/>
    <property type="match status" value="1"/>
</dbReference>
<reference evidence="4" key="2">
    <citation type="submission" date="2017-11" db="EMBL/GenBank/DDBJ databases">
        <title>Candida auris genome assembly and annotation.</title>
        <authorList>
            <person name="Munoz J.F."/>
            <person name="Gade L.G."/>
            <person name="Chow N.A."/>
            <person name="Litvintseva A.P."/>
            <person name="Loparev V.N."/>
            <person name="Cuomo C.A."/>
        </authorList>
    </citation>
    <scope>NUCLEOTIDE SEQUENCE</scope>
    <source>
        <strain evidence="4">B8441</strain>
    </source>
</reference>
<dbReference type="GO" id="GO:0004866">
    <property type="term" value="F:endopeptidase inhibitor activity"/>
    <property type="evidence" value="ECO:0007669"/>
    <property type="project" value="TreeGrafter"/>
</dbReference>
<dbReference type="STRING" id="498019.A0A2H1A1S8"/>
<evidence type="ECO:0000313" key="4">
    <source>
        <dbReference type="EMBL" id="PIS56837.1"/>
    </source>
</evidence>
<dbReference type="EMBL" id="PEKT03000003">
    <property type="protein sequence ID" value="KAK8440525.1"/>
    <property type="molecule type" value="Genomic_DNA"/>
</dbReference>
<dbReference type="SUPFAM" id="SSF54897">
    <property type="entry name" value="Protease propeptides/inhibitors"/>
    <property type="match status" value="1"/>
</dbReference>
<organism evidence="4">
    <name type="scientific">Candidozyma auris</name>
    <name type="common">Yeast</name>
    <name type="synonym">Candida auris</name>
    <dbReference type="NCBI Taxonomy" id="498019"/>
    <lineage>
        <taxon>Eukaryota</taxon>
        <taxon>Fungi</taxon>
        <taxon>Dikarya</taxon>
        <taxon>Ascomycota</taxon>
        <taxon>Saccharomycotina</taxon>
        <taxon>Pichiomycetes</taxon>
        <taxon>Metschnikowiaceae</taxon>
        <taxon>Candidozyma</taxon>
    </lineage>
</organism>
<dbReference type="OMA" id="IITCKPD"/>
<dbReference type="Proteomes" id="UP000230249">
    <property type="component" value="Unassembled WGS sequence"/>
</dbReference>
<dbReference type="VEuPathDB" id="FungiDB:CJI96_0001258"/>
<reference evidence="3 5" key="3">
    <citation type="journal article" date="2018" name="Nat. Commun.">
        <title>Genomic insights into multidrug-resistance, mating and virulence in Candida auris and related emerging species.</title>
        <authorList>
            <person name="Munoz J.F."/>
            <person name="Gade L."/>
            <person name="Chow N.A."/>
            <person name="Loparev V.N."/>
            <person name="Juieng P."/>
            <person name="Berkow E.L."/>
            <person name="Farrer R.A."/>
            <person name="Litvintseva A.P."/>
            <person name="Cuomo C.A."/>
        </authorList>
    </citation>
    <scope>GENOME REANNOTATION</scope>
    <source>
        <strain evidence="3 5">B8441</strain>
    </source>
</reference>
<comment type="similarity">
    <text evidence="1">Belongs to the protease inhibitor I9 family.</text>
</comment>
<dbReference type="AlphaFoldDB" id="A0A2H1A1S8"/>
<accession>A0A2H1A1S8</accession>
<feature type="domain" description="Inhibitor I9" evidence="2">
    <location>
        <begin position="5"/>
        <end position="72"/>
    </location>
</feature>
<dbReference type="InterPro" id="IPR037045">
    <property type="entry name" value="S8pro/Inhibitor_I9_sf"/>
</dbReference>
<keyword evidence="5" id="KW-1185">Reference proteome</keyword>
<dbReference type="OrthoDB" id="5518345at2759"/>
<dbReference type="PANTHER" id="PTHR28288">
    <property type="entry name" value="PROTEASE B INHIBITOR 2"/>
    <property type="match status" value="1"/>
</dbReference>